<keyword evidence="1" id="KW-0732">Signal</keyword>
<keyword evidence="4" id="KW-1185">Reference proteome</keyword>
<dbReference type="Pfam" id="PF03713">
    <property type="entry name" value="DUF305"/>
    <property type="match status" value="1"/>
</dbReference>
<dbReference type="AlphaFoldDB" id="A0A2I0SMU3"/>
<feature type="signal peptide" evidence="1">
    <location>
        <begin position="1"/>
        <end position="30"/>
    </location>
</feature>
<dbReference type="RefSeq" id="WP_103550912.1">
    <property type="nucleotide sequence ID" value="NZ_JBHJSK010000034.1"/>
</dbReference>
<sequence>MQLRRNVLTRRTAAALLLGLAVAGCTPQSAADRPAPAAFNDTDTAWIQLMIPMDERASLLVDLAPARAGRPALAGWAEEAGRRLKDELVGLRELLEASGVPDTRPHEGHNMPGMVTLDTVRRARTVTGESFDRLFTESLRAHLVQVRTLCASERTSGSAERAKDLAAVTERSVAQQITRLDALR</sequence>
<dbReference type="InterPro" id="IPR006311">
    <property type="entry name" value="TAT_signal"/>
</dbReference>
<dbReference type="PROSITE" id="PS51318">
    <property type="entry name" value="TAT"/>
    <property type="match status" value="1"/>
</dbReference>
<dbReference type="PROSITE" id="PS51257">
    <property type="entry name" value="PROKAR_LIPOPROTEIN"/>
    <property type="match status" value="1"/>
</dbReference>
<dbReference type="OrthoDB" id="3538028at2"/>
<comment type="caution">
    <text evidence="3">The sequence shown here is derived from an EMBL/GenBank/DDBJ whole genome shotgun (WGS) entry which is preliminary data.</text>
</comment>
<evidence type="ECO:0000313" key="4">
    <source>
        <dbReference type="Proteomes" id="UP000236178"/>
    </source>
</evidence>
<dbReference type="EMBL" id="PJOS01000037">
    <property type="protein sequence ID" value="PKT71249.1"/>
    <property type="molecule type" value="Genomic_DNA"/>
</dbReference>
<evidence type="ECO:0000256" key="1">
    <source>
        <dbReference type="SAM" id="SignalP"/>
    </source>
</evidence>
<gene>
    <name evidence="3" type="ORF">CW362_20230</name>
</gene>
<feature type="domain" description="DUF305" evidence="2">
    <location>
        <begin position="43"/>
        <end position="183"/>
    </location>
</feature>
<feature type="chain" id="PRO_5014129383" evidence="1">
    <location>
        <begin position="31"/>
        <end position="184"/>
    </location>
</feature>
<dbReference type="Gene3D" id="1.20.1260.10">
    <property type="match status" value="1"/>
</dbReference>
<dbReference type="InterPro" id="IPR005183">
    <property type="entry name" value="DUF305_CopM-like"/>
</dbReference>
<protein>
    <submittedName>
        <fullName evidence="3">DUF305 domain-containing protein</fullName>
    </submittedName>
</protein>
<organism evidence="3 4">
    <name type="scientific">Streptomyces populi</name>
    <dbReference type="NCBI Taxonomy" id="2058924"/>
    <lineage>
        <taxon>Bacteria</taxon>
        <taxon>Bacillati</taxon>
        <taxon>Actinomycetota</taxon>
        <taxon>Actinomycetes</taxon>
        <taxon>Kitasatosporales</taxon>
        <taxon>Streptomycetaceae</taxon>
        <taxon>Streptomyces</taxon>
    </lineage>
</organism>
<reference evidence="3 4" key="1">
    <citation type="submission" date="2017-12" db="EMBL/GenBank/DDBJ databases">
        <title>Streptomyces populusis sp. nov., a novel endophytic actinobacterium isolated from stems of Populus adenopoda Maxim.</title>
        <authorList>
            <person name="Wang Z."/>
        </authorList>
    </citation>
    <scope>NUCLEOTIDE SEQUENCE [LARGE SCALE GENOMIC DNA]</scope>
    <source>
        <strain evidence="3 4">A249</strain>
    </source>
</reference>
<accession>A0A2I0SMU3</accession>
<dbReference type="Proteomes" id="UP000236178">
    <property type="component" value="Unassembled WGS sequence"/>
</dbReference>
<name>A0A2I0SMU3_9ACTN</name>
<proteinExistence type="predicted"/>
<evidence type="ECO:0000313" key="3">
    <source>
        <dbReference type="EMBL" id="PKT71249.1"/>
    </source>
</evidence>
<dbReference type="InterPro" id="IPR012347">
    <property type="entry name" value="Ferritin-like"/>
</dbReference>
<evidence type="ECO:0000259" key="2">
    <source>
        <dbReference type="Pfam" id="PF03713"/>
    </source>
</evidence>